<dbReference type="PANTHER" id="PTHR43364:SF4">
    <property type="entry name" value="NAD(P)-LINKED OXIDOREDUCTASE SUPERFAMILY PROTEIN"/>
    <property type="match status" value="1"/>
</dbReference>
<dbReference type="STRING" id="97359.A0A550C1J1"/>
<dbReference type="InterPro" id="IPR036812">
    <property type="entry name" value="NAD(P)_OxRdtase_dom_sf"/>
</dbReference>
<evidence type="ECO:0000259" key="2">
    <source>
        <dbReference type="Pfam" id="PF00248"/>
    </source>
</evidence>
<evidence type="ECO:0000313" key="3">
    <source>
        <dbReference type="EMBL" id="TRM58675.1"/>
    </source>
</evidence>
<dbReference type="OrthoDB" id="2310150at2759"/>
<dbReference type="SUPFAM" id="SSF51430">
    <property type="entry name" value="NAD(P)-linked oxidoreductase"/>
    <property type="match status" value="1"/>
</dbReference>
<comment type="caution">
    <text evidence="3">The sequence shown here is derived from an EMBL/GenBank/DDBJ whole genome shotgun (WGS) entry which is preliminary data.</text>
</comment>
<dbReference type="PANTHER" id="PTHR43364">
    <property type="entry name" value="NADH-SPECIFIC METHYLGLYOXAL REDUCTASE-RELATED"/>
    <property type="match status" value="1"/>
</dbReference>
<keyword evidence="4" id="KW-1185">Reference proteome</keyword>
<sequence length="320" mass="35305">MARIGLVYGGASFGEPNTEARISDLGECQRHVDVFSSYGHSEYDTSNRYANGTSEPYFAKLDLKGGRVSTKAFPFSPGSHSPENLRKAVLKSAADLQPHKIKTLYLHMPDRSVPYEDTLRGVDALYKEGHFEEFGLSNFPAWEVAEICTLCDKNGWVKPAVYQGRYNALQRDVESELFPCLRKFGMRFYAYSPLAGGLLAGNIRAVDDFDKRTGSRWDPAAVPMFAGILRAAATPLLPVLAELGPALEAHNIGLAEAAMRWLQHHSKLADGDKVVIGASKLDYLVNALQDSEKGPLPEEVLRIIDDAGNRARGFITFYAF</sequence>
<dbReference type="InterPro" id="IPR023210">
    <property type="entry name" value="NADP_OxRdtase_dom"/>
</dbReference>
<dbReference type="GO" id="GO:0016491">
    <property type="term" value="F:oxidoreductase activity"/>
    <property type="evidence" value="ECO:0007669"/>
    <property type="project" value="UniProtKB-KW"/>
</dbReference>
<feature type="domain" description="NADP-dependent oxidoreductase" evidence="2">
    <location>
        <begin position="6"/>
        <end position="307"/>
    </location>
</feature>
<keyword evidence="1" id="KW-0560">Oxidoreductase</keyword>
<accession>A0A550C1J1</accession>
<proteinExistence type="predicted"/>
<reference evidence="3 4" key="1">
    <citation type="journal article" date="2019" name="New Phytol.">
        <title>Comparative genomics reveals unique wood-decay strategies and fruiting body development in the Schizophyllaceae.</title>
        <authorList>
            <person name="Almasi E."/>
            <person name="Sahu N."/>
            <person name="Krizsan K."/>
            <person name="Balint B."/>
            <person name="Kovacs G.M."/>
            <person name="Kiss B."/>
            <person name="Cseklye J."/>
            <person name="Drula E."/>
            <person name="Henrissat B."/>
            <person name="Nagy I."/>
            <person name="Chovatia M."/>
            <person name="Adam C."/>
            <person name="LaButti K."/>
            <person name="Lipzen A."/>
            <person name="Riley R."/>
            <person name="Grigoriev I.V."/>
            <person name="Nagy L.G."/>
        </authorList>
    </citation>
    <scope>NUCLEOTIDE SEQUENCE [LARGE SCALE GENOMIC DNA]</scope>
    <source>
        <strain evidence="3 4">NL-1724</strain>
    </source>
</reference>
<evidence type="ECO:0000256" key="1">
    <source>
        <dbReference type="ARBA" id="ARBA00023002"/>
    </source>
</evidence>
<protein>
    <submittedName>
        <fullName evidence="3">NADP-dependent oxidoreductase domain-containing protein</fullName>
    </submittedName>
</protein>
<dbReference type="CDD" id="cd19075">
    <property type="entry name" value="AKR_AKR7A1-5"/>
    <property type="match status" value="1"/>
</dbReference>
<dbReference type="Pfam" id="PF00248">
    <property type="entry name" value="Aldo_ket_red"/>
    <property type="match status" value="1"/>
</dbReference>
<dbReference type="AlphaFoldDB" id="A0A550C1J1"/>
<dbReference type="EMBL" id="VDMD01000034">
    <property type="protein sequence ID" value="TRM58675.1"/>
    <property type="molecule type" value="Genomic_DNA"/>
</dbReference>
<dbReference type="Gene3D" id="3.20.20.100">
    <property type="entry name" value="NADP-dependent oxidoreductase domain"/>
    <property type="match status" value="1"/>
</dbReference>
<dbReference type="InterPro" id="IPR050523">
    <property type="entry name" value="AKR_Detox_Biosynth"/>
</dbReference>
<evidence type="ECO:0000313" key="4">
    <source>
        <dbReference type="Proteomes" id="UP000320762"/>
    </source>
</evidence>
<organism evidence="3 4">
    <name type="scientific">Schizophyllum amplum</name>
    <dbReference type="NCBI Taxonomy" id="97359"/>
    <lineage>
        <taxon>Eukaryota</taxon>
        <taxon>Fungi</taxon>
        <taxon>Dikarya</taxon>
        <taxon>Basidiomycota</taxon>
        <taxon>Agaricomycotina</taxon>
        <taxon>Agaricomycetes</taxon>
        <taxon>Agaricomycetidae</taxon>
        <taxon>Agaricales</taxon>
        <taxon>Schizophyllaceae</taxon>
        <taxon>Schizophyllum</taxon>
    </lineage>
</organism>
<name>A0A550C1J1_9AGAR</name>
<dbReference type="Proteomes" id="UP000320762">
    <property type="component" value="Unassembled WGS sequence"/>
</dbReference>
<gene>
    <name evidence="3" type="ORF">BD626DRAFT_182173</name>
</gene>